<feature type="region of interest" description="Disordered" evidence="1">
    <location>
        <begin position="1"/>
        <end position="24"/>
    </location>
</feature>
<dbReference type="PANTHER" id="PTHR33429:SF19">
    <property type="entry name" value="FISSION REGULATOR-LIKE PROTEIN"/>
    <property type="match status" value="1"/>
</dbReference>
<gene>
    <name evidence="3" type="primary">T8H10.100</name>
</gene>
<feature type="compositionally biased region" description="Pro residues" evidence="1">
    <location>
        <begin position="114"/>
        <end position="123"/>
    </location>
</feature>
<protein>
    <submittedName>
        <fullName evidence="3">Uncharacterized protein T8H10.100</fullName>
    </submittedName>
</protein>
<reference evidence="3" key="1">
    <citation type="submission" date="1999-11" db="EMBL/GenBank/DDBJ databases">
        <authorList>
            <person name="Benes V."/>
            <person name="Rechmann S."/>
            <person name="Borkova D."/>
            <person name="Ansorge W."/>
            <person name="Mewes H.W."/>
            <person name="Lemcke K."/>
            <person name="Mayer K.F.X."/>
            <person name="Quetier F."/>
            <person name="Salanoubat M."/>
        </authorList>
    </citation>
    <scope>NUCLEOTIDE SEQUENCE</scope>
</reference>
<feature type="region of interest" description="Disordered" evidence="1">
    <location>
        <begin position="108"/>
        <end position="139"/>
    </location>
</feature>
<evidence type="ECO:0000256" key="2">
    <source>
        <dbReference type="SAM" id="Phobius"/>
    </source>
</evidence>
<evidence type="ECO:0000256" key="1">
    <source>
        <dbReference type="SAM" id="MobiDB-lite"/>
    </source>
</evidence>
<keyword evidence="2" id="KW-0472">Membrane</keyword>
<proteinExistence type="predicted"/>
<dbReference type="EMBL" id="AL133248">
    <property type="protein sequence ID" value="CAB66107.1"/>
    <property type="molecule type" value="Genomic_DNA"/>
</dbReference>
<dbReference type="AlphaFoldDB" id="Q9SCM2"/>
<feature type="transmembrane region" description="Helical" evidence="2">
    <location>
        <begin position="56"/>
        <end position="75"/>
    </location>
</feature>
<evidence type="ECO:0000313" key="3">
    <source>
        <dbReference type="EMBL" id="CAB66107.1"/>
    </source>
</evidence>
<reference key="2">
    <citation type="journal article" date="2000" name="Nature">
        <title>Sequence and analysis of chromosome 3 of the plant Arabidopsis thaliana.</title>
        <authorList>
            <consortium name="European Union Chromosome 3 Arabidopsis Sequencing Consortium"/>
            <consortium name="Institute for Genomic Research"/>
            <consortium name="Kazusa DNA Research Institute"/>
            <person name="Salanoubat M."/>
            <person name="Lemcke K."/>
            <person name="Rieger M."/>
            <person name="Ansorge W."/>
            <person name="Unseld M."/>
            <person name="Fartmann B."/>
            <person name="Valle G."/>
            <person name="Blocker H."/>
            <person name="Perez-Alonso M."/>
            <person name="Obermaier B."/>
            <person name="Delseny M."/>
            <person name="Boutry M."/>
            <person name="Grivell L.A."/>
            <person name="Mache R."/>
            <person name="Puigdomenech P."/>
            <person name="De Simone V."/>
            <person name="Choisne N."/>
            <person name="Artiguenave F."/>
            <person name="Robert C."/>
            <person name="Brottier P."/>
            <person name="Wincker P."/>
            <person name="Cattolico L."/>
            <person name="Weissenbach J."/>
            <person name="Saurin W."/>
            <person name="Quetier F."/>
            <person name="Schafer M."/>
            <person name="Muller-Auer S."/>
            <person name="Gabel C."/>
            <person name="Fuchs M."/>
            <person name="Benes V."/>
            <person name="Wurmbach E."/>
            <person name="Drzonek H."/>
            <person name="Erfle H."/>
            <person name="Jordan N."/>
            <person name="Bangert S."/>
            <person name="Wiedelmann R."/>
            <person name="Kranz H."/>
            <person name="Voss H."/>
            <person name="Holland R."/>
            <person name="Brandt P."/>
            <person name="Nyakatura G."/>
            <person name="Vezzi A."/>
            <person name="D'Angelo M."/>
            <person name="Pallavicini A."/>
            <person name="Toppo S."/>
            <person name="Simionati B."/>
            <person name="Conrad A."/>
            <person name="Hornischer K."/>
            <person name="Kauer G."/>
            <person name="Lohnert T.H."/>
            <person name="Nordsiek G."/>
            <person name="Reichelt J."/>
            <person name="Scharfe M."/>
            <person name="Schon O."/>
            <person name="Bargues M."/>
            <person name="Terol J."/>
            <person name="Climent J."/>
            <person name="Navarro P."/>
            <person name="Collado C."/>
            <person name="Perez-Perez A."/>
            <person name="Ottenwalder B."/>
            <person name="Duchemin D."/>
            <person name="Cooke R."/>
            <person name="Laudie M."/>
            <person name="Berger-Llauro C."/>
            <person name="Purnelle B."/>
            <person name="Masuy D."/>
            <person name="de Haan M."/>
            <person name="Maarse A.C."/>
            <person name="Alcaraz J.P."/>
            <person name="Cottet A."/>
            <person name="Casacuberta E."/>
            <person name="Monfort A."/>
            <person name="Argiriou A."/>
            <person name="flores M."/>
            <person name="Liguori R."/>
            <person name="Vitale D."/>
            <person name="Mannhaupt G."/>
            <person name="Haase D."/>
            <person name="Schoof H."/>
            <person name="Rudd S."/>
            <person name="Zaccaria P."/>
            <person name="Mewes H.W."/>
            <person name="Mayer K.F."/>
            <person name="Kaul S."/>
            <person name="Town C.D."/>
            <person name="Koo H.L."/>
            <person name="Tallon L.J."/>
            <person name="Jenkins J."/>
            <person name="Rooney T."/>
            <person name="Rizzo M."/>
            <person name="Walts A."/>
            <person name="Utterback T."/>
            <person name="Fujii C.Y."/>
            <person name="Shea T.P."/>
            <person name="Creasy T.H."/>
            <person name="Haas B."/>
            <person name="Maiti R."/>
            <person name="Wu D."/>
            <person name="Peterson J."/>
            <person name="Van Aken S."/>
            <person name="Pai G."/>
            <person name="Militscher J."/>
            <person name="Sellers P."/>
            <person name="Gill J.E."/>
            <person name="Feldblyum T.V."/>
            <person name="Preuss D."/>
            <person name="Lin X."/>
            <person name="Nierman W.C."/>
            <person name="Salzberg S.L."/>
            <person name="White O."/>
            <person name="Venter J.C."/>
            <person name="Fraser C.M."/>
            <person name="Kaneko T."/>
            <person name="Nakamura Y."/>
            <person name="Sato S."/>
            <person name="Kato T."/>
            <person name="Asamizu E."/>
            <person name="Sasamoto S."/>
            <person name="Kimura T."/>
            <person name="Idesawa K."/>
            <person name="Kawashima K."/>
            <person name="Kishida Y."/>
            <person name="Kiyokawa C."/>
            <person name="Kohara M."/>
            <person name="Matsumoto M."/>
            <person name="Matsuno A."/>
            <person name="Muraki A."/>
            <person name="Nakayama S."/>
            <person name="Nakazaki N."/>
            <person name="Shinpo S."/>
            <person name="Takeuchi C."/>
            <person name="Wada T."/>
            <person name="Watanabe A."/>
            <person name="Yamada M."/>
            <person name="Yasuda M."/>
            <person name="Tabata S."/>
        </authorList>
    </citation>
    <scope>NUCLEOTIDE SEQUENCE [LARGE SCALE GENOMIC DNA]</scope>
    <source>
        <strain>cv. Columbia</strain>
    </source>
</reference>
<sequence length="139" mass="15061">MDRKGKRNHHNYNETISIQSTARLDDQLSTTPTTIYIDPPSQDQPSHNSDHRSIETLVVVLAVITILSVLAGVFARLCGGRHLSHGGDHDIEGWVERKCRSCIDAGIPAVSAAPSPPPPPPPATAEERSKPAAEEQTKK</sequence>
<feature type="region of interest" description="Disordered" evidence="1">
    <location>
        <begin position="31"/>
        <end position="50"/>
    </location>
</feature>
<keyword evidence="2" id="KW-0812">Transmembrane</keyword>
<name>Q9SCM2_ARATH</name>
<accession>Q9SCM2</accession>
<organism evidence="3">
    <name type="scientific">Arabidopsis thaliana</name>
    <name type="common">Mouse-ear cress</name>
    <dbReference type="NCBI Taxonomy" id="3702"/>
    <lineage>
        <taxon>Eukaryota</taxon>
        <taxon>Viridiplantae</taxon>
        <taxon>Streptophyta</taxon>
        <taxon>Embryophyta</taxon>
        <taxon>Tracheophyta</taxon>
        <taxon>Spermatophyta</taxon>
        <taxon>Magnoliopsida</taxon>
        <taxon>eudicotyledons</taxon>
        <taxon>Gunneridae</taxon>
        <taxon>Pentapetalae</taxon>
        <taxon>rosids</taxon>
        <taxon>malvids</taxon>
        <taxon>Brassicales</taxon>
        <taxon>Brassicaceae</taxon>
        <taxon>Camelineae</taxon>
        <taxon>Arabidopsis</taxon>
    </lineage>
</organism>
<feature type="compositionally biased region" description="Polar residues" evidence="1">
    <location>
        <begin position="13"/>
        <end position="24"/>
    </location>
</feature>
<reference evidence="3" key="3">
    <citation type="submission" date="2000-01" db="EMBL/GenBank/DDBJ databases">
        <authorList>
            <person name="EU Arabidopsis sequencing project"/>
        </authorList>
    </citation>
    <scope>NUCLEOTIDE SEQUENCE</scope>
</reference>
<dbReference type="PANTHER" id="PTHR33429">
    <property type="entry name" value="OS02G0708000 PROTEIN-RELATED"/>
    <property type="match status" value="1"/>
</dbReference>
<feature type="compositionally biased region" description="Basic residues" evidence="1">
    <location>
        <begin position="1"/>
        <end position="10"/>
    </location>
</feature>
<feature type="compositionally biased region" description="Basic and acidic residues" evidence="1">
    <location>
        <begin position="125"/>
        <end position="139"/>
    </location>
</feature>
<dbReference type="ExpressionAtlas" id="Q9SCM2">
    <property type="expression patterns" value="baseline and differential"/>
</dbReference>
<keyword evidence="2" id="KW-1133">Transmembrane helix</keyword>
<dbReference type="PIR" id="T46186">
    <property type="entry name" value="T46186"/>
</dbReference>